<dbReference type="InterPro" id="IPR001242">
    <property type="entry name" value="Condensation_dom"/>
</dbReference>
<dbReference type="InterPro" id="IPR023213">
    <property type="entry name" value="CAT-like_dom_sf"/>
</dbReference>
<dbReference type="Gene3D" id="3.30.559.30">
    <property type="entry name" value="Nonribosomal peptide synthetase, condensation domain"/>
    <property type="match status" value="1"/>
</dbReference>
<feature type="non-terminal residue" evidence="2">
    <location>
        <position position="1"/>
    </location>
</feature>
<dbReference type="PANTHER" id="PTHR45398">
    <property type="match status" value="1"/>
</dbReference>
<dbReference type="SUPFAM" id="SSF52777">
    <property type="entry name" value="CoA-dependent acyltransferases"/>
    <property type="match status" value="1"/>
</dbReference>
<organism evidence="2 3">
    <name type="scientific">Kibdelosporangium lantanae</name>
    <dbReference type="NCBI Taxonomy" id="1497396"/>
    <lineage>
        <taxon>Bacteria</taxon>
        <taxon>Bacillati</taxon>
        <taxon>Actinomycetota</taxon>
        <taxon>Actinomycetes</taxon>
        <taxon>Pseudonocardiales</taxon>
        <taxon>Pseudonocardiaceae</taxon>
        <taxon>Kibdelosporangium</taxon>
    </lineage>
</organism>
<evidence type="ECO:0000313" key="2">
    <source>
        <dbReference type="EMBL" id="MFD1052367.1"/>
    </source>
</evidence>
<proteinExistence type="predicted"/>
<dbReference type="Gene3D" id="3.30.559.10">
    <property type="entry name" value="Chloramphenicol acetyltransferase-like domain"/>
    <property type="match status" value="1"/>
</dbReference>
<accession>A0ABW3MNX8</accession>
<protein>
    <submittedName>
        <fullName evidence="2">Condensation domain-containing protein</fullName>
    </submittedName>
</protein>
<dbReference type="EMBL" id="JBHTIS010004358">
    <property type="protein sequence ID" value="MFD1052367.1"/>
    <property type="molecule type" value="Genomic_DNA"/>
</dbReference>
<feature type="non-terminal residue" evidence="2">
    <location>
        <position position="177"/>
    </location>
</feature>
<sequence>LAAYAHQDLPFERLVEVLNPERSLSRHPLFQTMVVLQNNERPRLDVPGVDVRFGSAETGAVKFDLYFSITEQHTADGRRDGIDVRLEYATDLFDHATAVRLGELFTQVLTAATTEPDRPVRILDLAPGAPVTAGPSIPAGPTVRDLVQQWVTRRPDAPAVVTDNEVLSYHELDRRAN</sequence>
<keyword evidence="3" id="KW-1185">Reference proteome</keyword>
<comment type="caution">
    <text evidence="2">The sequence shown here is derived from an EMBL/GenBank/DDBJ whole genome shotgun (WGS) entry which is preliminary data.</text>
</comment>
<dbReference type="Gene3D" id="3.40.50.980">
    <property type="match status" value="1"/>
</dbReference>
<name>A0ABW3MNX8_9PSEU</name>
<dbReference type="Proteomes" id="UP001597045">
    <property type="component" value="Unassembled WGS sequence"/>
</dbReference>
<dbReference type="PANTHER" id="PTHR45398:SF1">
    <property type="entry name" value="ENZYME, PUTATIVE (JCVI)-RELATED"/>
    <property type="match status" value="1"/>
</dbReference>
<evidence type="ECO:0000259" key="1">
    <source>
        <dbReference type="Pfam" id="PF00668"/>
    </source>
</evidence>
<feature type="domain" description="Condensation" evidence="1">
    <location>
        <begin position="3"/>
        <end position="127"/>
    </location>
</feature>
<dbReference type="SUPFAM" id="SSF56801">
    <property type="entry name" value="Acetyl-CoA synthetase-like"/>
    <property type="match status" value="1"/>
</dbReference>
<evidence type="ECO:0000313" key="3">
    <source>
        <dbReference type="Proteomes" id="UP001597045"/>
    </source>
</evidence>
<dbReference type="Pfam" id="PF00668">
    <property type="entry name" value="Condensation"/>
    <property type="match status" value="1"/>
</dbReference>
<reference evidence="3" key="1">
    <citation type="journal article" date="2019" name="Int. J. Syst. Evol. Microbiol.">
        <title>The Global Catalogue of Microorganisms (GCM) 10K type strain sequencing project: providing services to taxonomists for standard genome sequencing and annotation.</title>
        <authorList>
            <consortium name="The Broad Institute Genomics Platform"/>
            <consortium name="The Broad Institute Genome Sequencing Center for Infectious Disease"/>
            <person name="Wu L."/>
            <person name="Ma J."/>
        </authorList>
    </citation>
    <scope>NUCLEOTIDE SEQUENCE [LARGE SCALE GENOMIC DNA]</scope>
    <source>
        <strain evidence="3">JCM 31486</strain>
    </source>
</reference>
<gene>
    <name evidence="2" type="ORF">ACFQ1S_45695</name>
</gene>